<dbReference type="AlphaFoldDB" id="G5J670"/>
<keyword evidence="2" id="KW-0812">Transmembrane</keyword>
<dbReference type="GeneID" id="88766585"/>
<gene>
    <name evidence="3" type="ORF">CWATWH0003_2973</name>
</gene>
<dbReference type="PATRIC" id="fig|423471.3.peg.2794"/>
<dbReference type="Proteomes" id="UP000003477">
    <property type="component" value="Unassembled WGS sequence"/>
</dbReference>
<evidence type="ECO:0000256" key="1">
    <source>
        <dbReference type="SAM" id="Coils"/>
    </source>
</evidence>
<dbReference type="Gene3D" id="1.20.1270.70">
    <property type="entry name" value="Designed single chain three-helix bundle"/>
    <property type="match status" value="1"/>
</dbReference>
<feature type="coiled-coil region" evidence="1">
    <location>
        <begin position="37"/>
        <end position="71"/>
    </location>
</feature>
<name>G5J670_CROWT</name>
<reference evidence="3 4" key="1">
    <citation type="journal article" date="2011" name="Front. Microbiol.">
        <title>Two Strains of Crocosphaera watsonii with Highly Conserved Genomes are Distinguished by Strain-Specific Features.</title>
        <authorList>
            <person name="Bench S.R."/>
            <person name="Ilikchyan I.N."/>
            <person name="Tripp H.J."/>
            <person name="Zehr J.P."/>
        </authorList>
    </citation>
    <scope>NUCLEOTIDE SEQUENCE [LARGE SCALE GENOMIC DNA]</scope>
    <source>
        <strain evidence="3 4">WH 0003</strain>
    </source>
</reference>
<sequence>MGKLKYIDTKIDALEHKIETKIDALDKKFEAKIDALDKKFEAKFEKVEERLNSLEIKQTKLTEKVEGMNDRLQSVEGTQKNQVWALIVLLAGAIATAGFRTFFIGNP</sequence>
<feature type="transmembrane region" description="Helical" evidence="2">
    <location>
        <begin position="83"/>
        <end position="104"/>
    </location>
</feature>
<keyword evidence="2" id="KW-1133">Transmembrane helix</keyword>
<evidence type="ECO:0000313" key="3">
    <source>
        <dbReference type="EMBL" id="EHJ12316.1"/>
    </source>
</evidence>
<accession>G5J670</accession>
<comment type="caution">
    <text evidence="3">The sequence shown here is derived from an EMBL/GenBank/DDBJ whole genome shotgun (WGS) entry which is preliminary data.</text>
</comment>
<evidence type="ECO:0000256" key="2">
    <source>
        <dbReference type="SAM" id="Phobius"/>
    </source>
</evidence>
<proteinExistence type="predicted"/>
<organism evidence="3 4">
    <name type="scientific">Crocosphaera watsonii WH 0003</name>
    <dbReference type="NCBI Taxonomy" id="423471"/>
    <lineage>
        <taxon>Bacteria</taxon>
        <taxon>Bacillati</taxon>
        <taxon>Cyanobacteriota</taxon>
        <taxon>Cyanophyceae</taxon>
        <taxon>Oscillatoriophycideae</taxon>
        <taxon>Chroococcales</taxon>
        <taxon>Aphanothecaceae</taxon>
        <taxon>Crocosphaera</taxon>
    </lineage>
</organism>
<keyword evidence="1" id="KW-0175">Coiled coil</keyword>
<evidence type="ECO:0000313" key="4">
    <source>
        <dbReference type="Proteomes" id="UP000003477"/>
    </source>
</evidence>
<dbReference type="EMBL" id="AESD01000444">
    <property type="protein sequence ID" value="EHJ12316.1"/>
    <property type="molecule type" value="Genomic_DNA"/>
</dbReference>
<keyword evidence="2" id="KW-0472">Membrane</keyword>
<protein>
    <recommendedName>
        <fullName evidence="5">Phosphomannomutase</fullName>
    </recommendedName>
</protein>
<dbReference type="RefSeq" id="WP_007305918.1">
    <property type="nucleotide sequence ID" value="NZ_AESD01000444.1"/>
</dbReference>
<evidence type="ECO:0008006" key="5">
    <source>
        <dbReference type="Google" id="ProtNLM"/>
    </source>
</evidence>